<keyword evidence="2" id="KW-1185">Reference proteome</keyword>
<dbReference type="EMBL" id="RYZR01000006">
    <property type="protein sequence ID" value="RUL63441.1"/>
    <property type="molecule type" value="Genomic_DNA"/>
</dbReference>
<reference evidence="1 2" key="1">
    <citation type="submission" date="2018-12" db="EMBL/GenBank/DDBJ databases">
        <title>Dyella dinghuensis sp. nov. DHOA06 and Dyella choica sp. nov. 4M-K27, isolated from forest soil.</title>
        <authorList>
            <person name="Qiu L.-H."/>
            <person name="Gao Z.-H."/>
        </authorList>
    </citation>
    <scope>NUCLEOTIDE SEQUENCE [LARGE SCALE GENOMIC DNA]</scope>
    <source>
        <strain evidence="1 2">DHOA06</strain>
    </source>
</reference>
<dbReference type="Proteomes" id="UP000267077">
    <property type="component" value="Unassembled WGS sequence"/>
</dbReference>
<accession>A0A3S0PBS3</accession>
<dbReference type="RefSeq" id="WP_126674376.1">
    <property type="nucleotide sequence ID" value="NZ_RYZR01000006.1"/>
</dbReference>
<name>A0A3S0PBS3_9GAMM</name>
<comment type="caution">
    <text evidence="1">The sequence shown here is derived from an EMBL/GenBank/DDBJ whole genome shotgun (WGS) entry which is preliminary data.</text>
</comment>
<protein>
    <submittedName>
        <fullName evidence="1">Uncharacterized protein</fullName>
    </submittedName>
</protein>
<evidence type="ECO:0000313" key="1">
    <source>
        <dbReference type="EMBL" id="RUL63441.1"/>
    </source>
</evidence>
<dbReference type="AlphaFoldDB" id="A0A3S0PBS3"/>
<evidence type="ECO:0000313" key="2">
    <source>
        <dbReference type="Proteomes" id="UP000267077"/>
    </source>
</evidence>
<gene>
    <name evidence="1" type="ORF">EKH79_13715</name>
</gene>
<organism evidence="1 2">
    <name type="scientific">Dyella dinghuensis</name>
    <dbReference type="NCBI Taxonomy" id="1920169"/>
    <lineage>
        <taxon>Bacteria</taxon>
        <taxon>Pseudomonadati</taxon>
        <taxon>Pseudomonadota</taxon>
        <taxon>Gammaproteobacteria</taxon>
        <taxon>Lysobacterales</taxon>
        <taxon>Rhodanobacteraceae</taxon>
        <taxon>Dyella</taxon>
    </lineage>
</organism>
<sequence>MDIDFVEQLVCSDCGLVYGVMLVFNDGHGPDRTCPRCGASDGAISPLECIYHTAQASLIRF</sequence>
<proteinExistence type="predicted"/>